<dbReference type="PANTHER" id="PTHR31272:SF4">
    <property type="entry name" value="CYTOCHROME C-TYPE BIOGENESIS PROTEIN HI_1454-RELATED"/>
    <property type="match status" value="1"/>
</dbReference>
<evidence type="ECO:0000256" key="2">
    <source>
        <dbReference type="ARBA" id="ARBA00006143"/>
    </source>
</evidence>
<keyword evidence="3 6" id="KW-0812">Transmembrane</keyword>
<dbReference type="GO" id="GO:0016020">
    <property type="term" value="C:membrane"/>
    <property type="evidence" value="ECO:0007669"/>
    <property type="project" value="UniProtKB-SubCell"/>
</dbReference>
<evidence type="ECO:0000256" key="5">
    <source>
        <dbReference type="ARBA" id="ARBA00023136"/>
    </source>
</evidence>
<evidence type="ECO:0000256" key="4">
    <source>
        <dbReference type="ARBA" id="ARBA00022989"/>
    </source>
</evidence>
<dbReference type="Pfam" id="PF02683">
    <property type="entry name" value="DsbD_TM"/>
    <property type="match status" value="1"/>
</dbReference>
<dbReference type="STRING" id="335973.SAMN04488693_12525"/>
<dbReference type="EMBL" id="FNDT01000025">
    <property type="protein sequence ID" value="SDI82471.1"/>
    <property type="molecule type" value="Genomic_DNA"/>
</dbReference>
<evidence type="ECO:0000313" key="9">
    <source>
        <dbReference type="Proteomes" id="UP000199258"/>
    </source>
</evidence>
<dbReference type="InterPro" id="IPR003834">
    <property type="entry name" value="Cyt_c_assmbl_TM_dom"/>
</dbReference>
<comment type="similarity">
    <text evidence="2">Belongs to the DsbD family.</text>
</comment>
<keyword evidence="5 6" id="KW-0472">Membrane</keyword>
<evidence type="ECO:0000256" key="6">
    <source>
        <dbReference type="SAM" id="Phobius"/>
    </source>
</evidence>
<keyword evidence="4 6" id="KW-1133">Transmembrane helix</keyword>
<sequence>MILHTAVVYGAPAAVGNPFAETVLTGSLVLAVPVAVLAGLVSFASPCVLPLVPGYLGYVTGLTGVDLEKQRRGRMFAGIGLFVLGFSVVFMAVGAIFGQLGAWLQSSEQAWITQALGVIVVLMGVIFLGGLSWFQRDAKLHTKAPPGLWGAPLLGVTFGLGWAPCIGPTLSAVQLLAFSDGSGAAKGALLTFFYCLGLGVPFLLIALGARRGMGALSFFRDHRAALQRTGGAILVGLGLLMVSGVWGSWVTQLQDWFANDIRMPI</sequence>
<organism evidence="8 9">
    <name type="scientific">Arthrobacter subterraneus</name>
    <dbReference type="NCBI Taxonomy" id="335973"/>
    <lineage>
        <taxon>Bacteria</taxon>
        <taxon>Bacillati</taxon>
        <taxon>Actinomycetota</taxon>
        <taxon>Actinomycetes</taxon>
        <taxon>Micrococcales</taxon>
        <taxon>Micrococcaceae</taxon>
        <taxon>Arthrobacter</taxon>
    </lineage>
</organism>
<comment type="subcellular location">
    <subcellularLocation>
        <location evidence="1">Membrane</location>
        <topology evidence="1">Multi-pass membrane protein</topology>
    </subcellularLocation>
</comment>
<name>A0A1G8NQA6_9MICC</name>
<dbReference type="Proteomes" id="UP000199258">
    <property type="component" value="Unassembled WGS sequence"/>
</dbReference>
<evidence type="ECO:0000313" key="8">
    <source>
        <dbReference type="EMBL" id="SDI82471.1"/>
    </source>
</evidence>
<dbReference type="GO" id="GO:0017004">
    <property type="term" value="P:cytochrome complex assembly"/>
    <property type="evidence" value="ECO:0007669"/>
    <property type="project" value="InterPro"/>
</dbReference>
<gene>
    <name evidence="8" type="ORF">SAMN04488693_12525</name>
</gene>
<dbReference type="PANTHER" id="PTHR31272">
    <property type="entry name" value="CYTOCHROME C-TYPE BIOGENESIS PROTEIN HI_1454-RELATED"/>
    <property type="match status" value="1"/>
</dbReference>
<feature type="transmembrane region" description="Helical" evidence="6">
    <location>
        <begin position="230"/>
        <end position="249"/>
    </location>
</feature>
<feature type="transmembrane region" description="Helical" evidence="6">
    <location>
        <begin position="184"/>
        <end position="209"/>
    </location>
</feature>
<evidence type="ECO:0000259" key="7">
    <source>
        <dbReference type="Pfam" id="PF02683"/>
    </source>
</evidence>
<evidence type="ECO:0000256" key="3">
    <source>
        <dbReference type="ARBA" id="ARBA00022692"/>
    </source>
</evidence>
<dbReference type="InterPro" id="IPR051790">
    <property type="entry name" value="Cytochrome_c-biogenesis_DsbD"/>
</dbReference>
<feature type="transmembrane region" description="Helical" evidence="6">
    <location>
        <begin position="28"/>
        <end position="56"/>
    </location>
</feature>
<accession>A0A1G8NQA6</accession>
<dbReference type="AlphaFoldDB" id="A0A1G8NQA6"/>
<proteinExistence type="inferred from homology"/>
<protein>
    <submittedName>
        <fullName evidence="8">Cytochrome c-type biogenesis protein</fullName>
    </submittedName>
</protein>
<feature type="transmembrane region" description="Helical" evidence="6">
    <location>
        <begin position="110"/>
        <end position="134"/>
    </location>
</feature>
<reference evidence="8 9" key="1">
    <citation type="submission" date="2016-10" db="EMBL/GenBank/DDBJ databases">
        <authorList>
            <person name="de Groot N.N."/>
        </authorList>
    </citation>
    <scope>NUCLEOTIDE SEQUENCE [LARGE SCALE GENOMIC DNA]</scope>
    <source>
        <strain evidence="8 9">NP_1H</strain>
    </source>
</reference>
<evidence type="ECO:0000256" key="1">
    <source>
        <dbReference type="ARBA" id="ARBA00004141"/>
    </source>
</evidence>
<keyword evidence="9" id="KW-1185">Reference proteome</keyword>
<feature type="domain" description="Cytochrome C biogenesis protein transmembrane" evidence="7">
    <location>
        <begin position="29"/>
        <end position="242"/>
    </location>
</feature>
<feature type="transmembrane region" description="Helical" evidence="6">
    <location>
        <begin position="76"/>
        <end position="98"/>
    </location>
</feature>